<evidence type="ECO:0000256" key="12">
    <source>
        <dbReference type="ARBA" id="ARBA00023306"/>
    </source>
</evidence>
<evidence type="ECO:0000256" key="10">
    <source>
        <dbReference type="ARBA" id="ARBA00022989"/>
    </source>
</evidence>
<dbReference type="PANTHER" id="PTHR30474:SF2">
    <property type="entry name" value="PEPTIDOGLYCAN GLYCOSYLTRANSFERASE FTSW-RELATED"/>
    <property type="match status" value="1"/>
</dbReference>
<evidence type="ECO:0000256" key="1">
    <source>
        <dbReference type="ARBA" id="ARBA00004651"/>
    </source>
</evidence>
<feature type="transmembrane region" description="Helical" evidence="21">
    <location>
        <begin position="166"/>
        <end position="183"/>
    </location>
</feature>
<evidence type="ECO:0000256" key="19">
    <source>
        <dbReference type="ARBA" id="ARBA00044770"/>
    </source>
</evidence>
<keyword evidence="8" id="KW-0133">Cell shape</keyword>
<dbReference type="PANTHER" id="PTHR30474">
    <property type="entry name" value="CELL CYCLE PROTEIN"/>
    <property type="match status" value="1"/>
</dbReference>
<evidence type="ECO:0000256" key="8">
    <source>
        <dbReference type="ARBA" id="ARBA00022960"/>
    </source>
</evidence>
<keyword evidence="4 22" id="KW-0132">Cell division</keyword>
<protein>
    <recommendedName>
        <fullName evidence="17">Probable peptidoglycan glycosyltransferase FtsW</fullName>
        <ecNumber evidence="19">2.4.99.28</ecNumber>
    </recommendedName>
    <alternativeName>
        <fullName evidence="18">Cell division protein FtsW</fullName>
    </alternativeName>
    <alternativeName>
        <fullName evidence="15">Cell wall polymerase</fullName>
    </alternativeName>
    <alternativeName>
        <fullName evidence="14">Peptidoglycan polymerase</fullName>
    </alternativeName>
</protein>
<dbReference type="InterPro" id="IPR001182">
    <property type="entry name" value="FtsW/RodA"/>
</dbReference>
<gene>
    <name evidence="22" type="ORF">A3A33_03010</name>
</gene>
<comment type="similarity">
    <text evidence="16">Belongs to the SEDS family. FtsW subfamily.</text>
</comment>
<feature type="transmembrane region" description="Helical" evidence="21">
    <location>
        <begin position="74"/>
        <end position="98"/>
    </location>
</feature>
<evidence type="ECO:0000256" key="16">
    <source>
        <dbReference type="ARBA" id="ARBA00038053"/>
    </source>
</evidence>
<evidence type="ECO:0000256" key="20">
    <source>
        <dbReference type="ARBA" id="ARBA00049902"/>
    </source>
</evidence>
<evidence type="ECO:0000313" key="23">
    <source>
        <dbReference type="Proteomes" id="UP000179047"/>
    </source>
</evidence>
<dbReference type="GO" id="GO:0008955">
    <property type="term" value="F:peptidoglycan glycosyltransferase activity"/>
    <property type="evidence" value="ECO:0007669"/>
    <property type="project" value="UniProtKB-EC"/>
</dbReference>
<dbReference type="InterPro" id="IPR013437">
    <property type="entry name" value="FtsW"/>
</dbReference>
<dbReference type="GO" id="GO:0051301">
    <property type="term" value="P:cell division"/>
    <property type="evidence" value="ECO:0007669"/>
    <property type="project" value="UniProtKB-KW"/>
</dbReference>
<dbReference type="GO" id="GO:0008360">
    <property type="term" value="P:regulation of cell shape"/>
    <property type="evidence" value="ECO:0007669"/>
    <property type="project" value="UniProtKB-KW"/>
</dbReference>
<feature type="transmembrane region" description="Helical" evidence="21">
    <location>
        <begin position="190"/>
        <end position="210"/>
    </location>
</feature>
<keyword evidence="11 21" id="KW-0472">Membrane</keyword>
<keyword evidence="6" id="KW-0808">Transferase</keyword>
<evidence type="ECO:0000256" key="15">
    <source>
        <dbReference type="ARBA" id="ARBA00033270"/>
    </source>
</evidence>
<dbReference type="GO" id="GO:0009252">
    <property type="term" value="P:peptidoglycan biosynthetic process"/>
    <property type="evidence" value="ECO:0007669"/>
    <property type="project" value="UniProtKB-KW"/>
</dbReference>
<dbReference type="GO" id="GO:0071555">
    <property type="term" value="P:cell wall organization"/>
    <property type="evidence" value="ECO:0007669"/>
    <property type="project" value="UniProtKB-KW"/>
</dbReference>
<evidence type="ECO:0000256" key="4">
    <source>
        <dbReference type="ARBA" id="ARBA00022618"/>
    </source>
</evidence>
<comment type="pathway">
    <text evidence="2">Cell wall biogenesis; peptidoglycan biosynthesis.</text>
</comment>
<comment type="caution">
    <text evidence="22">The sequence shown here is derived from an EMBL/GenBank/DDBJ whole genome shotgun (WGS) entry which is preliminary data.</text>
</comment>
<dbReference type="Proteomes" id="UP000179047">
    <property type="component" value="Unassembled WGS sequence"/>
</dbReference>
<dbReference type="EC" id="2.4.99.28" evidence="19"/>
<evidence type="ECO:0000256" key="17">
    <source>
        <dbReference type="ARBA" id="ARBA00041185"/>
    </source>
</evidence>
<evidence type="ECO:0000256" key="7">
    <source>
        <dbReference type="ARBA" id="ARBA00022692"/>
    </source>
</evidence>
<dbReference type="GO" id="GO:0032153">
    <property type="term" value="C:cell division site"/>
    <property type="evidence" value="ECO:0007669"/>
    <property type="project" value="TreeGrafter"/>
</dbReference>
<evidence type="ECO:0000256" key="21">
    <source>
        <dbReference type="SAM" id="Phobius"/>
    </source>
</evidence>
<evidence type="ECO:0000256" key="14">
    <source>
        <dbReference type="ARBA" id="ARBA00032370"/>
    </source>
</evidence>
<evidence type="ECO:0000256" key="9">
    <source>
        <dbReference type="ARBA" id="ARBA00022984"/>
    </source>
</evidence>
<proteinExistence type="inferred from homology"/>
<comment type="subcellular location">
    <subcellularLocation>
        <location evidence="1">Cell membrane</location>
        <topology evidence="1">Multi-pass membrane protein</topology>
    </subcellularLocation>
</comment>
<evidence type="ECO:0000256" key="6">
    <source>
        <dbReference type="ARBA" id="ARBA00022679"/>
    </source>
</evidence>
<evidence type="ECO:0000256" key="3">
    <source>
        <dbReference type="ARBA" id="ARBA00022475"/>
    </source>
</evidence>
<keyword evidence="5" id="KW-0328">Glycosyltransferase</keyword>
<evidence type="ECO:0000256" key="11">
    <source>
        <dbReference type="ARBA" id="ARBA00023136"/>
    </source>
</evidence>
<evidence type="ECO:0000256" key="5">
    <source>
        <dbReference type="ARBA" id="ARBA00022676"/>
    </source>
</evidence>
<keyword evidence="3" id="KW-1003">Cell membrane</keyword>
<dbReference type="NCBIfam" id="TIGR02614">
    <property type="entry name" value="ftsW"/>
    <property type="match status" value="1"/>
</dbReference>
<evidence type="ECO:0000313" key="22">
    <source>
        <dbReference type="EMBL" id="OGN28433.1"/>
    </source>
</evidence>
<dbReference type="EMBL" id="MGKP01000017">
    <property type="protein sequence ID" value="OGN28433.1"/>
    <property type="molecule type" value="Genomic_DNA"/>
</dbReference>
<comment type="catalytic activity">
    <reaction evidence="20">
        <text>[GlcNAc-(1-&gt;4)-Mur2Ac(oyl-L-Ala-gamma-D-Glu-L-Lys-D-Ala-D-Ala)](n)-di-trans,octa-cis-undecaprenyl diphosphate + beta-D-GlcNAc-(1-&gt;4)-Mur2Ac(oyl-L-Ala-gamma-D-Glu-L-Lys-D-Ala-D-Ala)-di-trans,octa-cis-undecaprenyl diphosphate = [GlcNAc-(1-&gt;4)-Mur2Ac(oyl-L-Ala-gamma-D-Glu-L-Lys-D-Ala-D-Ala)](n+1)-di-trans,octa-cis-undecaprenyl diphosphate + di-trans,octa-cis-undecaprenyl diphosphate + H(+)</text>
        <dbReference type="Rhea" id="RHEA:23708"/>
        <dbReference type="Rhea" id="RHEA-COMP:9602"/>
        <dbReference type="Rhea" id="RHEA-COMP:9603"/>
        <dbReference type="ChEBI" id="CHEBI:15378"/>
        <dbReference type="ChEBI" id="CHEBI:58405"/>
        <dbReference type="ChEBI" id="CHEBI:60033"/>
        <dbReference type="ChEBI" id="CHEBI:78435"/>
        <dbReference type="EC" id="2.4.99.28"/>
    </reaction>
</comment>
<keyword evidence="7 21" id="KW-0812">Transmembrane</keyword>
<feature type="transmembrane region" description="Helical" evidence="21">
    <location>
        <begin position="44"/>
        <end position="62"/>
    </location>
</feature>
<evidence type="ECO:0000256" key="13">
    <source>
        <dbReference type="ARBA" id="ARBA00023316"/>
    </source>
</evidence>
<organism evidence="22 23">
    <name type="scientific">Candidatus Yanofskybacteria bacterium RIFCSPLOWO2_01_FULL_49_25</name>
    <dbReference type="NCBI Taxonomy" id="1802701"/>
    <lineage>
        <taxon>Bacteria</taxon>
        <taxon>Candidatus Yanofskyibacteriota</taxon>
    </lineage>
</organism>
<keyword evidence="13" id="KW-0961">Cell wall biogenesis/degradation</keyword>
<evidence type="ECO:0000256" key="18">
    <source>
        <dbReference type="ARBA" id="ARBA00041418"/>
    </source>
</evidence>
<keyword evidence="10 21" id="KW-1133">Transmembrane helix</keyword>
<feature type="transmembrane region" description="Helical" evidence="21">
    <location>
        <begin position="341"/>
        <end position="363"/>
    </location>
</feature>
<accession>A0A1F8GSS4</accession>
<keyword evidence="12" id="KW-0131">Cell cycle</keyword>
<feature type="transmembrane region" description="Helical" evidence="21">
    <location>
        <begin position="142"/>
        <end position="160"/>
    </location>
</feature>
<dbReference type="GO" id="GO:0015648">
    <property type="term" value="F:lipid-linked peptidoglycan transporter activity"/>
    <property type="evidence" value="ECO:0007669"/>
    <property type="project" value="TreeGrafter"/>
</dbReference>
<keyword evidence="9" id="KW-0573">Peptidoglycan synthesis</keyword>
<name>A0A1F8GSS4_9BACT</name>
<feature type="transmembrane region" description="Helical" evidence="21">
    <location>
        <begin position="275"/>
        <end position="301"/>
    </location>
</feature>
<dbReference type="GO" id="GO:0005886">
    <property type="term" value="C:plasma membrane"/>
    <property type="evidence" value="ECO:0007669"/>
    <property type="project" value="UniProtKB-SubCell"/>
</dbReference>
<feature type="transmembrane region" description="Helical" evidence="21">
    <location>
        <begin position="110"/>
        <end position="130"/>
    </location>
</feature>
<dbReference type="AlphaFoldDB" id="A0A1F8GSS4"/>
<dbReference type="STRING" id="1802701.A3A33_03010"/>
<reference evidence="22 23" key="1">
    <citation type="journal article" date="2016" name="Nat. Commun.">
        <title>Thousands of microbial genomes shed light on interconnected biogeochemical processes in an aquifer system.</title>
        <authorList>
            <person name="Anantharaman K."/>
            <person name="Brown C.T."/>
            <person name="Hug L.A."/>
            <person name="Sharon I."/>
            <person name="Castelle C.J."/>
            <person name="Probst A.J."/>
            <person name="Thomas B.C."/>
            <person name="Singh A."/>
            <person name="Wilkins M.J."/>
            <person name="Karaoz U."/>
            <person name="Brodie E.L."/>
            <person name="Williams K.H."/>
            <person name="Hubbard S.S."/>
            <person name="Banfield J.F."/>
        </authorList>
    </citation>
    <scope>NUCLEOTIDE SEQUENCE [LARGE SCALE GENOMIC DNA]</scope>
</reference>
<evidence type="ECO:0000256" key="2">
    <source>
        <dbReference type="ARBA" id="ARBA00004752"/>
    </source>
</evidence>
<dbReference type="Pfam" id="PF01098">
    <property type="entry name" value="FTSW_RODA_SPOVE"/>
    <property type="match status" value="1"/>
</dbReference>
<feature type="transmembrane region" description="Helical" evidence="21">
    <location>
        <begin position="308"/>
        <end position="329"/>
    </location>
</feature>
<sequence>MRSAPAAYTFFKIILGILVAFGLIMLASAGVVVGQKTCGSSTCLLVHQILYGLLPGIALFYICSRIKYTTWRKLAFPALLGAIGLLILVFVPGVGFGLKGADRWIDIGPISIQPAEFLKLALILYLAAWFGGRGKQSGSVSTIYALVPFFLVLGFVALLLIKQPDFGTLGIVVLVSVAVYFFSGAKWTHFLILVLSFALIAGSLSVVSPYRFDRIKAFLNPQEDKQGSAYHINQALIAIGSGGVFGLGYGQSKQKASYLPEPVGDSIFAVIVEELGLVGGIFLVALFVLLAMSMFVIAGGISDQFGKLFVLGAASWIVIQAFINIGAITGLMPLTGVPLPLVSYGSSSFVALLVAMGIVSNIAKHA</sequence>